<protein>
    <recommendedName>
        <fullName evidence="9">Riboflavin transporter</fullName>
    </recommendedName>
</protein>
<dbReference type="InterPro" id="IPR009357">
    <property type="entry name" value="Riboflavin_transptr"/>
</dbReference>
<feature type="transmembrane region" description="Helical" evidence="9">
    <location>
        <begin position="365"/>
        <end position="387"/>
    </location>
</feature>
<evidence type="ECO:0000256" key="1">
    <source>
        <dbReference type="ARBA" id="ARBA00000215"/>
    </source>
</evidence>
<feature type="transmembrane region" description="Helical" evidence="9">
    <location>
        <begin position="50"/>
        <end position="70"/>
    </location>
</feature>
<keyword evidence="6 9" id="KW-0812">Transmembrane</keyword>
<evidence type="ECO:0000256" key="6">
    <source>
        <dbReference type="ARBA" id="ARBA00022692"/>
    </source>
</evidence>
<comment type="caution">
    <text evidence="10">The sequence shown here is derived from an EMBL/GenBank/DDBJ whole genome shotgun (WGS) entry which is preliminary data.</text>
</comment>
<evidence type="ECO:0000256" key="8">
    <source>
        <dbReference type="ARBA" id="ARBA00023136"/>
    </source>
</evidence>
<dbReference type="Proteomes" id="UP001519460">
    <property type="component" value="Unassembled WGS sequence"/>
</dbReference>
<feature type="transmembrane region" description="Helical" evidence="9">
    <location>
        <begin position="212"/>
        <end position="234"/>
    </location>
</feature>
<evidence type="ECO:0000313" key="11">
    <source>
        <dbReference type="Proteomes" id="UP001519460"/>
    </source>
</evidence>
<name>A0ABD0M226_9CAEN</name>
<comment type="similarity">
    <text evidence="3 9">Belongs to the riboflavin transporter family.</text>
</comment>
<keyword evidence="5 9" id="KW-1003">Cell membrane</keyword>
<dbReference type="PANTHER" id="PTHR12929">
    <property type="entry name" value="SOLUTE CARRIER FAMILY 52"/>
    <property type="match status" value="1"/>
</dbReference>
<keyword evidence="11" id="KW-1185">Reference proteome</keyword>
<evidence type="ECO:0000256" key="3">
    <source>
        <dbReference type="ARBA" id="ARBA00006366"/>
    </source>
</evidence>
<evidence type="ECO:0000256" key="2">
    <source>
        <dbReference type="ARBA" id="ARBA00004651"/>
    </source>
</evidence>
<evidence type="ECO:0000313" key="10">
    <source>
        <dbReference type="EMBL" id="KAK7505374.1"/>
    </source>
</evidence>
<sequence length="496" mass="54292">MSQELCRIGQTNVVVALLVVLFAISSWVDINGLWVELPILVQRLPEGWNLPSYMTVIIQVANIAPLVYTVTRAVRPQLNIELAVIYIIITTGAVSCLLLAFLWDHVAMVGEELHSVGLLSLQFFLALVDCTSSVAYLPFMGGFQPGYLNAFFVGEGFSGLLPSLVSLAQGAGNMRCVNYTSMENITVDGVTTAVPKFSVFPVYETPRFSIEVFFFFLFGMLVVSFLAFTLLNFWSYAKKEKVDLDLDQHSCVPTELSFQSASTLSQYELGRPANRATYPMSSASTDQDISSRSRLLLTTVIDGNTVDDDQSSCTPNQVTVTVDEKRLSRWEYVALLVLTAWVNALGNGVLPSIQSFSCLPYGIEAYHFAVTLASIANPVACFVTFFVQVKLLRTVGLLTLLGSGLAGYVIFTAAASPSPPLVQHSLGPFSVITAWVLVVFLLTYSKVSIATMFREEGRRALLWCGALTQVGSLVGAVVTFFLVNFYKLFQQANMCG</sequence>
<organism evidence="10 11">
    <name type="scientific">Batillaria attramentaria</name>
    <dbReference type="NCBI Taxonomy" id="370345"/>
    <lineage>
        <taxon>Eukaryota</taxon>
        <taxon>Metazoa</taxon>
        <taxon>Spiralia</taxon>
        <taxon>Lophotrochozoa</taxon>
        <taxon>Mollusca</taxon>
        <taxon>Gastropoda</taxon>
        <taxon>Caenogastropoda</taxon>
        <taxon>Sorbeoconcha</taxon>
        <taxon>Cerithioidea</taxon>
        <taxon>Batillariidae</taxon>
        <taxon>Batillaria</taxon>
    </lineage>
</organism>
<reference evidence="10 11" key="1">
    <citation type="journal article" date="2023" name="Sci. Data">
        <title>Genome assembly of the Korean intertidal mud-creeper Batillaria attramentaria.</title>
        <authorList>
            <person name="Patra A.K."/>
            <person name="Ho P.T."/>
            <person name="Jun S."/>
            <person name="Lee S.J."/>
            <person name="Kim Y."/>
            <person name="Won Y.J."/>
        </authorList>
    </citation>
    <scope>NUCLEOTIDE SEQUENCE [LARGE SCALE GENOMIC DNA]</scope>
    <source>
        <strain evidence="10">Wonlab-2016</strain>
    </source>
</reference>
<evidence type="ECO:0000256" key="5">
    <source>
        <dbReference type="ARBA" id="ARBA00022475"/>
    </source>
</evidence>
<feature type="transmembrane region" description="Helical" evidence="9">
    <location>
        <begin position="426"/>
        <end position="449"/>
    </location>
</feature>
<feature type="transmembrane region" description="Helical" evidence="9">
    <location>
        <begin position="115"/>
        <end position="139"/>
    </location>
</feature>
<dbReference type="EMBL" id="JACVVK020000011">
    <property type="protein sequence ID" value="KAK7505374.1"/>
    <property type="molecule type" value="Genomic_DNA"/>
</dbReference>
<dbReference type="PANTHER" id="PTHR12929:SF10">
    <property type="entry name" value="RIBOFLAVIN TRANSPORTER"/>
    <property type="match status" value="1"/>
</dbReference>
<dbReference type="GO" id="GO:0005886">
    <property type="term" value="C:plasma membrane"/>
    <property type="evidence" value="ECO:0007669"/>
    <property type="project" value="UniProtKB-SubCell"/>
</dbReference>
<dbReference type="Pfam" id="PF06237">
    <property type="entry name" value="SLC52_ribofla_tr"/>
    <property type="match status" value="1"/>
</dbReference>
<proteinExistence type="inferred from homology"/>
<dbReference type="GO" id="GO:0032217">
    <property type="term" value="F:riboflavin transmembrane transporter activity"/>
    <property type="evidence" value="ECO:0007669"/>
    <property type="project" value="UniProtKB-UniRule"/>
</dbReference>
<keyword evidence="7 9" id="KW-1133">Transmembrane helix</keyword>
<feature type="transmembrane region" description="Helical" evidence="9">
    <location>
        <begin position="394"/>
        <end position="414"/>
    </location>
</feature>
<dbReference type="AlphaFoldDB" id="A0ABD0M226"/>
<keyword evidence="4 9" id="KW-0813">Transport</keyword>
<evidence type="ECO:0000256" key="4">
    <source>
        <dbReference type="ARBA" id="ARBA00022448"/>
    </source>
</evidence>
<comment type="subcellular location">
    <subcellularLocation>
        <location evidence="2 9">Cell membrane</location>
        <topology evidence="2 9">Multi-pass membrane protein</topology>
    </subcellularLocation>
</comment>
<feature type="transmembrane region" description="Helical" evidence="9">
    <location>
        <begin position="12"/>
        <end position="30"/>
    </location>
</feature>
<feature type="transmembrane region" description="Helical" evidence="9">
    <location>
        <begin position="146"/>
        <end position="165"/>
    </location>
</feature>
<feature type="transmembrane region" description="Helical" evidence="9">
    <location>
        <begin position="82"/>
        <end position="103"/>
    </location>
</feature>
<feature type="transmembrane region" description="Helical" evidence="9">
    <location>
        <begin position="461"/>
        <end position="486"/>
    </location>
</feature>
<comment type="function">
    <text evidence="9">Plasma membrane transporter mediating the uptake by cells of the water soluble vitamin B2/riboflavin that plays a key role in biochemical oxidation-reduction reactions of the carbohydrate, lipid, and amino acid metabolism.</text>
</comment>
<evidence type="ECO:0000256" key="7">
    <source>
        <dbReference type="ARBA" id="ARBA00022989"/>
    </source>
</evidence>
<feature type="transmembrane region" description="Helical" evidence="9">
    <location>
        <begin position="332"/>
        <end position="353"/>
    </location>
</feature>
<accession>A0ABD0M226</accession>
<comment type="catalytic activity">
    <reaction evidence="1 9">
        <text>riboflavin(in) = riboflavin(out)</text>
        <dbReference type="Rhea" id="RHEA:35015"/>
        <dbReference type="ChEBI" id="CHEBI:57986"/>
    </reaction>
</comment>
<gene>
    <name evidence="10" type="ORF">BaRGS_00003536</name>
</gene>
<evidence type="ECO:0000256" key="9">
    <source>
        <dbReference type="RuleBase" id="RU368035"/>
    </source>
</evidence>
<keyword evidence="8 9" id="KW-0472">Membrane</keyword>